<feature type="transmembrane region" description="Helical" evidence="1">
    <location>
        <begin position="55"/>
        <end position="76"/>
    </location>
</feature>
<dbReference type="EMBL" id="CP001707">
    <property type="protein sequence ID" value="ACV26513.1"/>
    <property type="molecule type" value="Genomic_DNA"/>
</dbReference>
<dbReference type="Proteomes" id="UP000001231">
    <property type="component" value="Chromosome"/>
</dbReference>
<evidence type="ECO:0000313" key="3">
    <source>
        <dbReference type="Proteomes" id="UP000001231"/>
    </source>
</evidence>
<keyword evidence="1" id="KW-0812">Transmembrane</keyword>
<keyword evidence="1" id="KW-1133">Transmembrane helix</keyword>
<reference evidence="2 3" key="1">
    <citation type="journal article" date="2009" name="Stand. Genomic Sci.">
        <title>Complete genome sequence of Kangiella koreensis type strain (SW-125).</title>
        <authorList>
            <person name="Han C."/>
            <person name="Sikorski J."/>
            <person name="Lapidus A."/>
            <person name="Nolan M."/>
            <person name="Glavina Del Rio T."/>
            <person name="Tice H."/>
            <person name="Cheng J.F."/>
            <person name="Lucas S."/>
            <person name="Chen F."/>
            <person name="Copeland A."/>
            <person name="Ivanova N."/>
            <person name="Mavromatis K."/>
            <person name="Ovchinnikova G."/>
            <person name="Pati A."/>
            <person name="Bruce D."/>
            <person name="Goodwin L."/>
            <person name="Pitluck S."/>
            <person name="Chen A."/>
            <person name="Palaniappan K."/>
            <person name="Land M."/>
            <person name="Hauser L."/>
            <person name="Chang Y.J."/>
            <person name="Jeffries C.D."/>
            <person name="Chain P."/>
            <person name="Saunders E."/>
            <person name="Brettin T."/>
            <person name="Goker M."/>
            <person name="Tindall B.J."/>
            <person name="Bristow J."/>
            <person name="Eisen J.A."/>
            <person name="Markowitz V."/>
            <person name="Hugenholtz P."/>
            <person name="Kyrpides N.C."/>
            <person name="Klenk H.P."/>
            <person name="Detter J.C."/>
        </authorList>
    </citation>
    <scope>NUCLEOTIDE SEQUENCE [LARGE SCALE GENOMIC DNA]</scope>
    <source>
        <strain evidence="3">DSM 16069 / KCTC 12182 / SW-125</strain>
    </source>
</reference>
<name>C7RB71_KANKD</name>
<keyword evidence="3" id="KW-1185">Reference proteome</keyword>
<evidence type="ECO:0000313" key="2">
    <source>
        <dbReference type="EMBL" id="ACV26513.1"/>
    </source>
</evidence>
<protein>
    <submittedName>
        <fullName evidence="2">Uncharacterized protein</fullName>
    </submittedName>
</protein>
<dbReference type="InParanoid" id="C7RB71"/>
<sequence length="178" mass="20460">MSKQSLIEHQLFSSWQEAKELTIPEKVDQAAESAVMDAFDKRYSKTGPSISKSGYVWFYAMAASFLLAIVSWQSLFQEQLSNDEFSQPTKMLLLAINESKKLEAAFEQLKHEPLSEFVYVEKFQLEKELLLINSKLAEAYHNRDNLHDKLQLWHQKNQTLSQLNALMKNGGNAHATHI</sequence>
<dbReference type="RefSeq" id="WP_012801027.1">
    <property type="nucleotide sequence ID" value="NC_013166.1"/>
</dbReference>
<dbReference type="OrthoDB" id="6194462at2"/>
<dbReference type="KEGG" id="kko:Kkor_1094"/>
<proteinExistence type="predicted"/>
<dbReference type="STRING" id="523791.Kkor_1094"/>
<dbReference type="HOGENOM" id="CLU_1508679_0_0_6"/>
<accession>C7RB71</accession>
<evidence type="ECO:0000256" key="1">
    <source>
        <dbReference type="SAM" id="Phobius"/>
    </source>
</evidence>
<dbReference type="AlphaFoldDB" id="C7RB71"/>
<gene>
    <name evidence="2" type="ordered locus">Kkor_1094</name>
</gene>
<organism evidence="2 3">
    <name type="scientific">Kangiella koreensis (strain DSM 16069 / JCM 12317 / KCTC 12182 / SW-125)</name>
    <dbReference type="NCBI Taxonomy" id="523791"/>
    <lineage>
        <taxon>Bacteria</taxon>
        <taxon>Pseudomonadati</taxon>
        <taxon>Pseudomonadota</taxon>
        <taxon>Gammaproteobacteria</taxon>
        <taxon>Kangiellales</taxon>
        <taxon>Kangiellaceae</taxon>
        <taxon>Kangiella</taxon>
    </lineage>
</organism>
<keyword evidence="1" id="KW-0472">Membrane</keyword>